<name>A0A2U3DS36_PURLI</name>
<dbReference type="Proteomes" id="UP000245956">
    <property type="component" value="Unassembled WGS sequence"/>
</dbReference>
<protein>
    <recommendedName>
        <fullName evidence="3">Transposase</fullName>
    </recommendedName>
</protein>
<organism evidence="1 2">
    <name type="scientific">Purpureocillium lilacinum</name>
    <name type="common">Paecilomyces lilacinus</name>
    <dbReference type="NCBI Taxonomy" id="33203"/>
    <lineage>
        <taxon>Eukaryota</taxon>
        <taxon>Fungi</taxon>
        <taxon>Dikarya</taxon>
        <taxon>Ascomycota</taxon>
        <taxon>Pezizomycotina</taxon>
        <taxon>Sordariomycetes</taxon>
        <taxon>Hypocreomycetidae</taxon>
        <taxon>Hypocreales</taxon>
        <taxon>Ophiocordycipitaceae</taxon>
        <taxon>Purpureocillium</taxon>
    </lineage>
</organism>
<dbReference type="AlphaFoldDB" id="A0A2U3DS36"/>
<dbReference type="EMBL" id="LCWV01000039">
    <property type="protein sequence ID" value="PWI65059.1"/>
    <property type="molecule type" value="Genomic_DNA"/>
</dbReference>
<gene>
    <name evidence="1" type="ORF">PCL_07471</name>
</gene>
<evidence type="ECO:0000313" key="1">
    <source>
        <dbReference type="EMBL" id="PWI65059.1"/>
    </source>
</evidence>
<evidence type="ECO:0000313" key="2">
    <source>
        <dbReference type="Proteomes" id="UP000245956"/>
    </source>
</evidence>
<sequence length="164" mass="18252">MTPNLALSQHFATRDMILNSPCNQLSHSIRTPHPIEPAPLRIDQGTAKWWRSTEIHISSHVTALLDKFGSEPSLFLEDMAACLNDEFDTDATRLSVGRALKAAGWSRKSTQNVAKERNARLRDEYMHEISCMRSDQLVFIDDTGSDRSIGTRNKGCAPRGSAPS</sequence>
<accession>A0A2U3DS36</accession>
<evidence type="ECO:0008006" key="3">
    <source>
        <dbReference type="Google" id="ProtNLM"/>
    </source>
</evidence>
<reference evidence="1 2" key="1">
    <citation type="journal article" date="2016" name="Front. Microbiol.">
        <title>Genome and transcriptome sequences reveal the specific parasitism of the nematophagous Purpureocillium lilacinum 36-1.</title>
        <authorList>
            <person name="Xie J."/>
            <person name="Li S."/>
            <person name="Mo C."/>
            <person name="Xiao X."/>
            <person name="Peng D."/>
            <person name="Wang G."/>
            <person name="Xiao Y."/>
        </authorList>
    </citation>
    <scope>NUCLEOTIDE SEQUENCE [LARGE SCALE GENOMIC DNA]</scope>
    <source>
        <strain evidence="1 2">36-1</strain>
    </source>
</reference>
<proteinExistence type="predicted"/>
<comment type="caution">
    <text evidence="1">The sequence shown here is derived from an EMBL/GenBank/DDBJ whole genome shotgun (WGS) entry which is preliminary data.</text>
</comment>